<organism evidence="2 3">
    <name type="scientific">Zootermopsis nevadensis</name>
    <name type="common">Dampwood termite</name>
    <dbReference type="NCBI Taxonomy" id="136037"/>
    <lineage>
        <taxon>Eukaryota</taxon>
        <taxon>Metazoa</taxon>
        <taxon>Ecdysozoa</taxon>
        <taxon>Arthropoda</taxon>
        <taxon>Hexapoda</taxon>
        <taxon>Insecta</taxon>
        <taxon>Pterygota</taxon>
        <taxon>Neoptera</taxon>
        <taxon>Polyneoptera</taxon>
        <taxon>Dictyoptera</taxon>
        <taxon>Blattodea</taxon>
        <taxon>Blattoidea</taxon>
        <taxon>Termitoidae</taxon>
        <taxon>Termopsidae</taxon>
        <taxon>Zootermopsis</taxon>
    </lineage>
</organism>
<dbReference type="STRING" id="136037.A0A067RJJ9"/>
<dbReference type="EMBL" id="KK852472">
    <property type="protein sequence ID" value="KDR23158.1"/>
    <property type="molecule type" value="Genomic_DNA"/>
</dbReference>
<gene>
    <name evidence="2" type="ORF">L798_15437</name>
</gene>
<dbReference type="AlphaFoldDB" id="A0A067RJJ9"/>
<dbReference type="InterPro" id="IPR029052">
    <property type="entry name" value="Metallo-depent_PP-like"/>
</dbReference>
<sequence>MSQKSTVLKHTNVHARVNSLLDILKPRLIVTGHTHHGCHRTHREDIHEWTLPSFSWRNKDNPSFMLLCFLALSLAIIASVNGKPENSHTEENAEPELTPAENSPSKRSLPRYRHGYGHGHPHGLSHGYGLKGEHFGVRNEIPQIINEGVEIYQPHHAGIKWPVPVETSYSVVKEVPVPDPYPVEVRVPVDRPYPVEVPVAVPQPQPYPVRVPVPVREPYPVEIQVPVDHPYPVVVDRPVPVVERVPVEVPVPVERPYPVEVRVPVPNPVPVEVPVDRPYPVYVDRRIPVPEPYPVEVQVQVPVYIPIEVPVEVPVDRPYPVEVQVPVSEPCPVEVPVEATFPQVYQADPYLPTGNIPFSFGNLIPQTQYPVPQLYPGHLDYPYQGQVPSAPLPGYIPSHSWNNLPIHHSGHYGKIH</sequence>
<proteinExistence type="predicted"/>
<feature type="region of interest" description="Disordered" evidence="1">
    <location>
        <begin position="83"/>
        <end position="111"/>
    </location>
</feature>
<dbReference type="Proteomes" id="UP000027135">
    <property type="component" value="Unassembled WGS sequence"/>
</dbReference>
<name>A0A067RJJ9_ZOONE</name>
<evidence type="ECO:0000256" key="1">
    <source>
        <dbReference type="SAM" id="MobiDB-lite"/>
    </source>
</evidence>
<keyword evidence="3" id="KW-1185">Reference proteome</keyword>
<dbReference type="eggNOG" id="KOG1721">
    <property type="taxonomic scope" value="Eukaryota"/>
</dbReference>
<dbReference type="PANTHER" id="PTHR47771:SF14">
    <property type="entry name" value="RH73259P"/>
    <property type="match status" value="1"/>
</dbReference>
<dbReference type="InParanoid" id="A0A067RJJ9"/>
<evidence type="ECO:0000313" key="3">
    <source>
        <dbReference type="Proteomes" id="UP000027135"/>
    </source>
</evidence>
<dbReference type="PANTHER" id="PTHR47771">
    <property type="entry name" value="LD27203P-RELATED"/>
    <property type="match status" value="1"/>
</dbReference>
<dbReference type="SUPFAM" id="SSF56300">
    <property type="entry name" value="Metallo-dependent phosphatases"/>
    <property type="match status" value="1"/>
</dbReference>
<accession>A0A067RJJ9</accession>
<reference evidence="2 3" key="1">
    <citation type="journal article" date="2014" name="Nat. Commun.">
        <title>Molecular traces of alternative social organization in a termite genome.</title>
        <authorList>
            <person name="Terrapon N."/>
            <person name="Li C."/>
            <person name="Robertson H.M."/>
            <person name="Ji L."/>
            <person name="Meng X."/>
            <person name="Booth W."/>
            <person name="Chen Z."/>
            <person name="Childers C.P."/>
            <person name="Glastad K.M."/>
            <person name="Gokhale K."/>
            <person name="Gowin J."/>
            <person name="Gronenberg W."/>
            <person name="Hermansen R.A."/>
            <person name="Hu H."/>
            <person name="Hunt B.G."/>
            <person name="Huylmans A.K."/>
            <person name="Khalil S.M."/>
            <person name="Mitchell R.D."/>
            <person name="Munoz-Torres M.C."/>
            <person name="Mustard J.A."/>
            <person name="Pan H."/>
            <person name="Reese J.T."/>
            <person name="Scharf M.E."/>
            <person name="Sun F."/>
            <person name="Vogel H."/>
            <person name="Xiao J."/>
            <person name="Yang W."/>
            <person name="Yang Z."/>
            <person name="Yang Z."/>
            <person name="Zhou J."/>
            <person name="Zhu J."/>
            <person name="Brent C.S."/>
            <person name="Elsik C.G."/>
            <person name="Goodisman M.A."/>
            <person name="Liberles D.A."/>
            <person name="Roe R.M."/>
            <person name="Vargo E.L."/>
            <person name="Vilcinskas A."/>
            <person name="Wang J."/>
            <person name="Bornberg-Bauer E."/>
            <person name="Korb J."/>
            <person name="Zhang G."/>
            <person name="Liebig J."/>
        </authorList>
    </citation>
    <scope>NUCLEOTIDE SEQUENCE [LARGE SCALE GENOMIC DNA]</scope>
    <source>
        <tissue evidence="2">Whole organism</tissue>
    </source>
</reference>
<protein>
    <submittedName>
        <fullName evidence="2">Metallophosphoesterase 1-like protein</fullName>
    </submittedName>
</protein>
<evidence type="ECO:0000313" key="2">
    <source>
        <dbReference type="EMBL" id="KDR23158.1"/>
    </source>
</evidence>